<evidence type="ECO:0000313" key="2">
    <source>
        <dbReference type="Proteomes" id="UP000008281"/>
    </source>
</evidence>
<gene>
    <name evidence="1" type="ORF">CRE_17255</name>
</gene>
<evidence type="ECO:0000313" key="1">
    <source>
        <dbReference type="EMBL" id="EFO96682.1"/>
    </source>
</evidence>
<dbReference type="InterPro" id="IPR036465">
    <property type="entry name" value="vWFA_dom_sf"/>
</dbReference>
<dbReference type="Gene3D" id="3.40.50.410">
    <property type="entry name" value="von Willebrand factor, type A domain"/>
    <property type="match status" value="1"/>
</dbReference>
<dbReference type="EMBL" id="DS268431">
    <property type="protein sequence ID" value="EFO96682.1"/>
    <property type="molecule type" value="Genomic_DNA"/>
</dbReference>
<keyword evidence="2" id="KW-1185">Reference proteome</keyword>
<proteinExistence type="predicted"/>
<name>E3MAD8_CAERE</name>
<organism evidence="2">
    <name type="scientific">Caenorhabditis remanei</name>
    <name type="common">Caenorhabditis vulgaris</name>
    <dbReference type="NCBI Taxonomy" id="31234"/>
    <lineage>
        <taxon>Eukaryota</taxon>
        <taxon>Metazoa</taxon>
        <taxon>Ecdysozoa</taxon>
        <taxon>Nematoda</taxon>
        <taxon>Chromadorea</taxon>
        <taxon>Rhabditida</taxon>
        <taxon>Rhabditina</taxon>
        <taxon>Rhabditomorpha</taxon>
        <taxon>Rhabditoidea</taxon>
        <taxon>Rhabditidae</taxon>
        <taxon>Peloderinae</taxon>
        <taxon>Caenorhabditis</taxon>
    </lineage>
</organism>
<dbReference type="Proteomes" id="UP000008281">
    <property type="component" value="Unassembled WGS sequence"/>
</dbReference>
<dbReference type="InParanoid" id="E3MAD8"/>
<reference evidence="1" key="1">
    <citation type="submission" date="2007-07" db="EMBL/GenBank/DDBJ databases">
        <title>PCAP assembly of the Caenorhabditis remanei genome.</title>
        <authorList>
            <consortium name="The Caenorhabditis remanei Sequencing Consortium"/>
            <person name="Wilson R.K."/>
        </authorList>
    </citation>
    <scope>NUCLEOTIDE SEQUENCE [LARGE SCALE GENOMIC DNA]</scope>
    <source>
        <strain evidence="1">PB4641</strain>
    </source>
</reference>
<sequence>MSLLKPREIAKLVRAEQTYRKTMEPPPNFDEKMAVQSAKLFLAVGTTQREVLVQKFHSPRVDTIQPDKTIMELIDSGYGSFLLKELHSFYPSAATEKNGVVLFAMLCGFVFASREEKNRMETEYLDALRVATTPLFESLAHSLRMFRVFLAATKNMSISYDHSDLISSWYLKKSDEKLAYMFHFWRYGIMPHDEVWKTCKWMLTDSAFEEMANKIKNIEEHGLVDYPHLESLSGIIGDESIIRGLSNFAIAYSLTRSDRVCIRNCLGNPHYIRKTSAVEILHIRRSYESYTFFSPDIYLCNQLMNAYTDICNSDGDIAIKVLVVSMIRQGVTDEETHETSTAVLEDLMRNREVSLFFNFQNNRFKFQAKMFAELPHTWDSQGFYSKRDGVLGKLGQVESQENNWHKIMGAAMNTETFFECFVVVCSYFSNLTFGDILGRFESYKALVNPCAKLIVVAMNYQECTFEVGTRRDILFVNGVGELTMYQVVNFMSFQL</sequence>
<accession>E3MAD8</accession>
<protein>
    <submittedName>
        <fullName evidence="1">Uncharacterized protein</fullName>
    </submittedName>
</protein>
<dbReference type="AlphaFoldDB" id="E3MAD8"/>
<dbReference type="HOGENOM" id="CLU_042199_0_0_1"/>